<reference evidence="3 4" key="1">
    <citation type="journal article" date="2012" name="J. Bacteriol.">
        <title>Genome Sequence of Idiomarina xiamenensis Type Strain 10-D-4.</title>
        <authorList>
            <person name="Lai Q."/>
            <person name="Wang L."/>
            <person name="Wang W."/>
            <person name="Shao Z."/>
        </authorList>
    </citation>
    <scope>NUCLEOTIDE SEQUENCE [LARGE SCALE GENOMIC DNA]</scope>
    <source>
        <strain evidence="3 4">10-D-4</strain>
    </source>
</reference>
<dbReference type="Proteomes" id="UP000014115">
    <property type="component" value="Unassembled WGS sequence"/>
</dbReference>
<dbReference type="OrthoDB" id="7064285at2"/>
<evidence type="ECO:0000256" key="1">
    <source>
        <dbReference type="SAM" id="Coils"/>
    </source>
</evidence>
<evidence type="ECO:0000313" key="3">
    <source>
        <dbReference type="EMBL" id="EKE87526.1"/>
    </source>
</evidence>
<sequence length="421" mass="48218">MAKQTISREELDVLLTTFENSLKKVSRKKYKGDPFGDDEISIGELIDVAKDLILSLRSLTRSRHTFSMLVERDERQAIASKIETLIKNTKDDRIDLLFKNLSELIRMLRGMNLRSGWSLVAGAKESAYELEQKAAALESREESLQLKLNALEKKAAEVEKIKEQISNYSKSIGQFAANIDNREIELEKQAETSKNFEERLEEFEKLQDIYLEKAKDLISQAETALEVRTAEGLSKDFKTKAQKASSKASLLWVLLAAAFIAGALYIGYKIIESSSLDISHVIARLSLIPVLLTGAWFAANRYIFQKNLAEDYDYKQVLMSSHVAFSRQLKEDKGSDEYYQDYIKGFLREIYQHPVKSNGIERNELNQSKNKKPIENEPNSERLLSRIKELERELDQKTILMRKVESQIYELNAKLTSVSEP</sequence>
<feature type="transmembrane region" description="Helical" evidence="2">
    <location>
        <begin position="280"/>
        <end position="299"/>
    </location>
</feature>
<organism evidence="3 4">
    <name type="scientific">Idiomarina xiamenensis 10-D-4</name>
    <dbReference type="NCBI Taxonomy" id="740709"/>
    <lineage>
        <taxon>Bacteria</taxon>
        <taxon>Pseudomonadati</taxon>
        <taxon>Pseudomonadota</taxon>
        <taxon>Gammaproteobacteria</taxon>
        <taxon>Alteromonadales</taxon>
        <taxon>Idiomarinaceae</taxon>
        <taxon>Idiomarina</taxon>
    </lineage>
</organism>
<feature type="coiled-coil region" evidence="1">
    <location>
        <begin position="380"/>
        <end position="407"/>
    </location>
</feature>
<name>K2JVU2_9GAMM</name>
<gene>
    <name evidence="3" type="ORF">A10D4_00490</name>
</gene>
<dbReference type="AlphaFoldDB" id="K2JVU2"/>
<feature type="coiled-coil region" evidence="1">
    <location>
        <begin position="120"/>
        <end position="231"/>
    </location>
</feature>
<proteinExistence type="predicted"/>
<keyword evidence="1" id="KW-0175">Coiled coil</keyword>
<keyword evidence="2" id="KW-0812">Transmembrane</keyword>
<comment type="caution">
    <text evidence="3">The sequence shown here is derived from an EMBL/GenBank/DDBJ whole genome shotgun (WGS) entry which is preliminary data.</text>
</comment>
<dbReference type="EMBL" id="AMRG01000001">
    <property type="protein sequence ID" value="EKE87526.1"/>
    <property type="molecule type" value="Genomic_DNA"/>
</dbReference>
<protein>
    <submittedName>
        <fullName evidence="3">Uncharacterized protein</fullName>
    </submittedName>
</protein>
<dbReference type="PATRIC" id="fig|740709.3.peg.98"/>
<feature type="transmembrane region" description="Helical" evidence="2">
    <location>
        <begin position="248"/>
        <end position="268"/>
    </location>
</feature>
<dbReference type="STRING" id="740709.A10D4_00490"/>
<evidence type="ECO:0000256" key="2">
    <source>
        <dbReference type="SAM" id="Phobius"/>
    </source>
</evidence>
<dbReference type="RefSeq" id="WP_008487023.1">
    <property type="nucleotide sequence ID" value="NZ_AMRG01000001.1"/>
</dbReference>
<keyword evidence="2" id="KW-0472">Membrane</keyword>
<dbReference type="eggNOG" id="ENOG50347V3">
    <property type="taxonomic scope" value="Bacteria"/>
</dbReference>
<evidence type="ECO:0000313" key="4">
    <source>
        <dbReference type="Proteomes" id="UP000014115"/>
    </source>
</evidence>
<keyword evidence="2" id="KW-1133">Transmembrane helix</keyword>
<keyword evidence="4" id="KW-1185">Reference proteome</keyword>
<accession>K2JVU2</accession>